<reference evidence="2" key="1">
    <citation type="submission" date="2023-10" db="EMBL/GenBank/DDBJ databases">
        <authorList>
            <person name="Chen Y."/>
            <person name="Shah S."/>
            <person name="Dougan E. K."/>
            <person name="Thang M."/>
            <person name="Chan C."/>
        </authorList>
    </citation>
    <scope>NUCLEOTIDE SEQUENCE [LARGE SCALE GENOMIC DNA]</scope>
</reference>
<feature type="chain" id="PRO_5046334278" evidence="1">
    <location>
        <begin position="19"/>
        <end position="328"/>
    </location>
</feature>
<evidence type="ECO:0000256" key="1">
    <source>
        <dbReference type="SAM" id="SignalP"/>
    </source>
</evidence>
<gene>
    <name evidence="2" type="ORF">PCOR1329_LOCUS35401</name>
</gene>
<sequence length="328" mass="36876">MRLCAVALALAGALPTRALRAQNGTLGGGPEQGQREASEASWFKKIYFLHLAKTAGGSALLDLPRHLAVTTQLNSYECCWPRFSGLDAWEPPAGSRITFMREPKAHVYSQWNHCRKNLDHWFNPRGLPANFSQWLRYWSKVGDHPTAHERGFHCYIPINLQARALSCRATVCPLVTHAVDEAVLHDRSGELAVHEDLATRRLQSVVRFVGLTEFYQESMCLLHAMSKNSFPSYCNCEDHEAWGKFPHASLDHGGGTKTTHTLSKADAELVENLTRVDARLYQVAMGRFMEAVHEVEGRFGKKVFCRDRARDSLGSDTVQLFEWDRAGP</sequence>
<dbReference type="Proteomes" id="UP001189429">
    <property type="component" value="Unassembled WGS sequence"/>
</dbReference>
<comment type="caution">
    <text evidence="2">The sequence shown here is derived from an EMBL/GenBank/DDBJ whole genome shotgun (WGS) entry which is preliminary data.</text>
</comment>
<keyword evidence="3" id="KW-1185">Reference proteome</keyword>
<dbReference type="InterPro" id="IPR027417">
    <property type="entry name" value="P-loop_NTPase"/>
</dbReference>
<name>A0ABN9T460_9DINO</name>
<accession>A0ABN9T460</accession>
<dbReference type="Gene3D" id="3.40.50.300">
    <property type="entry name" value="P-loop containing nucleotide triphosphate hydrolases"/>
    <property type="match status" value="1"/>
</dbReference>
<keyword evidence="1" id="KW-0732">Signal</keyword>
<protein>
    <submittedName>
        <fullName evidence="2">Uncharacterized protein</fullName>
    </submittedName>
</protein>
<dbReference type="EMBL" id="CAUYUJ010014327">
    <property type="protein sequence ID" value="CAK0839803.1"/>
    <property type="molecule type" value="Genomic_DNA"/>
</dbReference>
<evidence type="ECO:0000313" key="2">
    <source>
        <dbReference type="EMBL" id="CAK0839803.1"/>
    </source>
</evidence>
<proteinExistence type="predicted"/>
<evidence type="ECO:0000313" key="3">
    <source>
        <dbReference type="Proteomes" id="UP001189429"/>
    </source>
</evidence>
<feature type="signal peptide" evidence="1">
    <location>
        <begin position="1"/>
        <end position="18"/>
    </location>
</feature>
<organism evidence="2 3">
    <name type="scientific">Prorocentrum cordatum</name>
    <dbReference type="NCBI Taxonomy" id="2364126"/>
    <lineage>
        <taxon>Eukaryota</taxon>
        <taxon>Sar</taxon>
        <taxon>Alveolata</taxon>
        <taxon>Dinophyceae</taxon>
        <taxon>Prorocentrales</taxon>
        <taxon>Prorocentraceae</taxon>
        <taxon>Prorocentrum</taxon>
    </lineage>
</organism>